<organism evidence="2 3">
    <name type="scientific">Gordonia jacobaea</name>
    <dbReference type="NCBI Taxonomy" id="122202"/>
    <lineage>
        <taxon>Bacteria</taxon>
        <taxon>Bacillati</taxon>
        <taxon>Actinomycetota</taxon>
        <taxon>Actinomycetes</taxon>
        <taxon>Mycobacteriales</taxon>
        <taxon>Gordoniaceae</taxon>
        <taxon>Gordonia</taxon>
    </lineage>
</organism>
<proteinExistence type="predicted"/>
<gene>
    <name evidence="2" type="ORF">ABW18_12000</name>
</gene>
<name>A0ABR5IC40_9ACTN</name>
<dbReference type="Proteomes" id="UP000037247">
    <property type="component" value="Unassembled WGS sequence"/>
</dbReference>
<evidence type="ECO:0000256" key="1">
    <source>
        <dbReference type="SAM" id="MobiDB-lite"/>
    </source>
</evidence>
<accession>A0ABR5IC40</accession>
<evidence type="ECO:0000313" key="3">
    <source>
        <dbReference type="Proteomes" id="UP000037247"/>
    </source>
</evidence>
<keyword evidence="3" id="KW-1185">Reference proteome</keyword>
<dbReference type="EMBL" id="LDTZ01000017">
    <property type="protein sequence ID" value="KNA91275.1"/>
    <property type="molecule type" value="Genomic_DNA"/>
</dbReference>
<feature type="compositionally biased region" description="Basic and acidic residues" evidence="1">
    <location>
        <begin position="301"/>
        <end position="311"/>
    </location>
</feature>
<protein>
    <submittedName>
        <fullName evidence="2">Uncharacterized protein</fullName>
    </submittedName>
</protein>
<sequence length="381" mass="41664">MGDAADSDSWDSLVIRCAEVSHQLVEQGLEVPLPGAEPSGPRPPATPAQIDAAEARIGARLDSDARALLSRANGWVGLAGRFTLLSCEDIGGPDWAELIELRDIFFASCPPDSWPDSVVDPQVLIPIIVVPYSPETIYVFPSESNDGRARSALNTGLDPIPEITLKQGIEVSLQSAVADLAALAGDERMLGSARDTRSDAVRGRQRCFSVFDHRTRRPEEEHTTSITETHVAYAIEKIQCPSPDDLSKSLNITSPPLVTRQQGATQVSCLVVIPHGYMFSMLSLKNKGRLSDSVLPVLEEQAQKPSDRTDGRTTSSTIRPINDLGDEAYEMTTRFDDTNEVFEVAVWSRTGPYRVRVSGAFPDQDTALRIARLWVRTQPTQ</sequence>
<feature type="region of interest" description="Disordered" evidence="1">
    <location>
        <begin position="299"/>
        <end position="320"/>
    </location>
</feature>
<comment type="caution">
    <text evidence="2">The sequence shown here is derived from an EMBL/GenBank/DDBJ whole genome shotgun (WGS) entry which is preliminary data.</text>
</comment>
<evidence type="ECO:0000313" key="2">
    <source>
        <dbReference type="EMBL" id="KNA91275.1"/>
    </source>
</evidence>
<reference evidence="2 3" key="1">
    <citation type="submission" date="2015-05" db="EMBL/GenBank/DDBJ databases">
        <title>Draft genome sequence of the bacterium Gordonia jacobaea a new member of the Gordonia genus.</title>
        <authorList>
            <person name="Jimenez-Galisteo G."/>
            <person name="Dominguez A."/>
            <person name="Munoz E."/>
            <person name="Vinas M."/>
        </authorList>
    </citation>
    <scope>NUCLEOTIDE SEQUENCE [LARGE SCALE GENOMIC DNA]</scope>
    <source>
        <strain evidence="3">mv1</strain>
    </source>
</reference>